<proteinExistence type="predicted"/>
<evidence type="ECO:0000256" key="1">
    <source>
        <dbReference type="ARBA" id="ARBA00004251"/>
    </source>
</evidence>
<dbReference type="GO" id="GO:0016477">
    <property type="term" value="P:cell migration"/>
    <property type="evidence" value="ECO:0007669"/>
    <property type="project" value="TreeGrafter"/>
</dbReference>
<dbReference type="GeneTree" id="ENSGT00940000159567"/>
<organism evidence="11">
    <name type="scientific">Stegastes partitus</name>
    <name type="common">bicolor damselfish</name>
    <dbReference type="NCBI Taxonomy" id="144197"/>
    <lineage>
        <taxon>Eukaryota</taxon>
        <taxon>Metazoa</taxon>
        <taxon>Chordata</taxon>
        <taxon>Craniata</taxon>
        <taxon>Vertebrata</taxon>
        <taxon>Euteleostomi</taxon>
        <taxon>Actinopterygii</taxon>
        <taxon>Neopterygii</taxon>
        <taxon>Teleostei</taxon>
        <taxon>Neoteleostei</taxon>
        <taxon>Acanthomorphata</taxon>
        <taxon>Ovalentaria</taxon>
        <taxon>Pomacentridae</taxon>
        <taxon>Stegastes</taxon>
    </lineage>
</organism>
<dbReference type="GO" id="GO:0045296">
    <property type="term" value="F:cadherin binding"/>
    <property type="evidence" value="ECO:0007669"/>
    <property type="project" value="TreeGrafter"/>
</dbReference>
<dbReference type="InterPro" id="IPR002126">
    <property type="entry name" value="Cadherin-like_dom"/>
</dbReference>
<dbReference type="Pfam" id="PF00028">
    <property type="entry name" value="Cadherin"/>
    <property type="match status" value="1"/>
</dbReference>
<evidence type="ECO:0000259" key="10">
    <source>
        <dbReference type="PROSITE" id="PS50268"/>
    </source>
</evidence>
<evidence type="ECO:0000256" key="8">
    <source>
        <dbReference type="RuleBase" id="RU004357"/>
    </source>
</evidence>
<dbReference type="SUPFAM" id="SSF49313">
    <property type="entry name" value="Cadherin-like"/>
    <property type="match status" value="1"/>
</dbReference>
<dbReference type="GO" id="GO:0008013">
    <property type="term" value="F:beta-catenin binding"/>
    <property type="evidence" value="ECO:0007669"/>
    <property type="project" value="TreeGrafter"/>
</dbReference>
<dbReference type="InterPro" id="IPR015919">
    <property type="entry name" value="Cadherin-like_sf"/>
</dbReference>
<comment type="subcellular location">
    <subcellularLocation>
        <location evidence="1">Cell membrane</location>
        <topology evidence="1">Single-pass type I membrane protein</topology>
    </subcellularLocation>
</comment>
<evidence type="ECO:0000313" key="11">
    <source>
        <dbReference type="Ensembl" id="ENSSPAP00000011651.1"/>
    </source>
</evidence>
<dbReference type="GO" id="GO:0044331">
    <property type="term" value="P:cell-cell adhesion mediated by cadherin"/>
    <property type="evidence" value="ECO:0007669"/>
    <property type="project" value="TreeGrafter"/>
</dbReference>
<dbReference type="PANTHER" id="PTHR24027">
    <property type="entry name" value="CADHERIN-23"/>
    <property type="match status" value="1"/>
</dbReference>
<dbReference type="GO" id="GO:0005912">
    <property type="term" value="C:adherens junction"/>
    <property type="evidence" value="ECO:0007669"/>
    <property type="project" value="TreeGrafter"/>
</dbReference>
<dbReference type="InterPro" id="IPR039808">
    <property type="entry name" value="Cadherin"/>
</dbReference>
<dbReference type="GO" id="GO:0000902">
    <property type="term" value="P:cell morphogenesis"/>
    <property type="evidence" value="ECO:0007669"/>
    <property type="project" value="TreeGrafter"/>
</dbReference>
<evidence type="ECO:0000256" key="5">
    <source>
        <dbReference type="ARBA" id="ARBA00022989"/>
    </source>
</evidence>
<keyword evidence="6" id="KW-0472">Membrane</keyword>
<dbReference type="GO" id="GO:0016339">
    <property type="term" value="P:calcium-dependent cell-cell adhesion via plasma membrane cell adhesion molecules"/>
    <property type="evidence" value="ECO:0007669"/>
    <property type="project" value="TreeGrafter"/>
</dbReference>
<keyword evidence="5" id="KW-1133">Transmembrane helix</keyword>
<dbReference type="Gene3D" id="4.10.900.10">
    <property type="entry name" value="TCF3-CBD (Catenin binding domain)"/>
    <property type="match status" value="1"/>
</dbReference>
<feature type="compositionally biased region" description="Basic and acidic residues" evidence="9">
    <location>
        <begin position="266"/>
        <end position="276"/>
    </location>
</feature>
<dbReference type="CDD" id="cd11304">
    <property type="entry name" value="Cadherin_repeat"/>
    <property type="match status" value="1"/>
</dbReference>
<dbReference type="Pfam" id="PF01049">
    <property type="entry name" value="CADH_Y-type_LIR"/>
    <property type="match status" value="1"/>
</dbReference>
<dbReference type="GO" id="GO:0002009">
    <property type="term" value="P:morphogenesis of an epithelium"/>
    <property type="evidence" value="ECO:0007669"/>
    <property type="project" value="UniProtKB-ARBA"/>
</dbReference>
<dbReference type="InterPro" id="IPR027397">
    <property type="entry name" value="Catenin-bd_sf"/>
</dbReference>
<feature type="compositionally biased region" description="Low complexity" evidence="9">
    <location>
        <begin position="188"/>
        <end position="203"/>
    </location>
</feature>
<evidence type="ECO:0000256" key="6">
    <source>
        <dbReference type="ARBA" id="ARBA00023136"/>
    </source>
</evidence>
<dbReference type="GO" id="GO:0007156">
    <property type="term" value="P:homophilic cell adhesion via plasma membrane adhesion molecules"/>
    <property type="evidence" value="ECO:0007669"/>
    <property type="project" value="InterPro"/>
</dbReference>
<name>A0A3B4ZV26_9TELE</name>
<dbReference type="PANTHER" id="PTHR24027:SF272">
    <property type="entry name" value="CADHERIN-24"/>
    <property type="match status" value="1"/>
</dbReference>
<dbReference type="GO" id="GO:0005509">
    <property type="term" value="F:calcium ion binding"/>
    <property type="evidence" value="ECO:0007669"/>
    <property type="project" value="UniProtKB-UniRule"/>
</dbReference>
<evidence type="ECO:0000256" key="7">
    <source>
        <dbReference type="PROSITE-ProRule" id="PRU00043"/>
    </source>
</evidence>
<evidence type="ECO:0000256" key="3">
    <source>
        <dbReference type="ARBA" id="ARBA00022737"/>
    </source>
</evidence>
<dbReference type="FunFam" id="4.10.900.10:FF:000015">
    <property type="entry name" value="Cadherin 24, type 2b"/>
    <property type="match status" value="1"/>
</dbReference>
<dbReference type="InterPro" id="IPR000233">
    <property type="entry name" value="Cadherin_Y-type_LIR"/>
</dbReference>
<feature type="domain" description="Cadherin" evidence="10">
    <location>
        <begin position="60"/>
        <end position="130"/>
    </location>
</feature>
<dbReference type="PROSITE" id="PS50268">
    <property type="entry name" value="CADHERIN_2"/>
    <property type="match status" value="1"/>
</dbReference>
<keyword evidence="2" id="KW-0812">Transmembrane</keyword>
<dbReference type="SMART" id="SM00112">
    <property type="entry name" value="CA"/>
    <property type="match status" value="1"/>
</dbReference>
<sequence>IWQIGLVFEEAESEVEEDVRERMEGKGPRSRSRRSWIWNQFFVIEEYAGPEPVLIGRLHTDMDRNDGRTKYVLRGEGAGSVFVIDEKTGNIHVTKPLDREEKDEYRLIATATDRQTDRALEPSSQFIIRVLVTCPGCLLALSLSLRRQKRDSLSPLEEDDVRENIITYDDEGGGEADTAAFDIAALQSAPHSSRSASRSGLSPKRTSSRAPGPGGPSLALRVGEFLRLRLAQVTFDPSQPPYDSVQVYGLEGTGSRAGSLSSLESEGEKDAEKEDWGAGLEEWGPQFQKLKKPPPPVDTILLSLFVPK</sequence>
<dbReference type="FunFam" id="2.60.40.60:FF:000009">
    <property type="entry name" value="Cadherin 24"/>
    <property type="match status" value="1"/>
</dbReference>
<evidence type="ECO:0000256" key="2">
    <source>
        <dbReference type="ARBA" id="ARBA00022692"/>
    </source>
</evidence>
<keyword evidence="4 7" id="KW-0106">Calcium</keyword>
<dbReference type="Gene3D" id="2.60.40.60">
    <property type="entry name" value="Cadherins"/>
    <property type="match status" value="1"/>
</dbReference>
<evidence type="ECO:0000256" key="4">
    <source>
        <dbReference type="ARBA" id="ARBA00022837"/>
    </source>
</evidence>
<protein>
    <submittedName>
        <fullName evidence="11">Cadherin 24</fullName>
    </submittedName>
</protein>
<dbReference type="AlphaFoldDB" id="A0A3B4ZV26"/>
<reference evidence="11" key="1">
    <citation type="submission" date="2023-09" db="UniProtKB">
        <authorList>
            <consortium name="Ensembl"/>
        </authorList>
    </citation>
    <scope>IDENTIFICATION</scope>
</reference>
<feature type="region of interest" description="Disordered" evidence="9">
    <location>
        <begin position="254"/>
        <end position="276"/>
    </location>
</feature>
<dbReference type="GO" id="GO:0007043">
    <property type="term" value="P:cell-cell junction assembly"/>
    <property type="evidence" value="ECO:0007669"/>
    <property type="project" value="TreeGrafter"/>
</dbReference>
<dbReference type="GO" id="GO:0034332">
    <property type="term" value="P:adherens junction organization"/>
    <property type="evidence" value="ECO:0007669"/>
    <property type="project" value="TreeGrafter"/>
</dbReference>
<dbReference type="Ensembl" id="ENSSPAT00000011856.1">
    <property type="protein sequence ID" value="ENSSPAP00000011651.1"/>
    <property type="gene ID" value="ENSSPAG00000008633.1"/>
</dbReference>
<evidence type="ECO:0000256" key="9">
    <source>
        <dbReference type="SAM" id="MobiDB-lite"/>
    </source>
</evidence>
<feature type="region of interest" description="Disordered" evidence="9">
    <location>
        <begin position="188"/>
        <end position="216"/>
    </location>
</feature>
<accession>A0A3B4ZV26</accession>
<dbReference type="GO" id="GO:0016342">
    <property type="term" value="C:catenin complex"/>
    <property type="evidence" value="ECO:0007669"/>
    <property type="project" value="TreeGrafter"/>
</dbReference>
<comment type="function">
    <text evidence="8">Cadherins are calcium-dependent cell adhesion proteins.</text>
</comment>
<keyword evidence="3" id="KW-0677">Repeat</keyword>